<dbReference type="RefSeq" id="WP_311924727.1">
    <property type="nucleotide sequence ID" value="NZ_JARPYR010000012.1"/>
</dbReference>
<dbReference type="InterPro" id="IPR029044">
    <property type="entry name" value="Nucleotide-diphossugar_trans"/>
</dbReference>
<keyword evidence="1" id="KW-1133">Transmembrane helix</keyword>
<dbReference type="CDD" id="cd04187">
    <property type="entry name" value="DPM1_like_bac"/>
    <property type="match status" value="1"/>
</dbReference>
<sequence>MKKKILISIPAYNETENIFPLYEKISSVLKSEEKEVDFEILFIDDGSTDRSVETILDLMNVADEVSLIALSRNYGKEVAMTAGFDYADHDAVITMDADLQHPPETILKMIDLWEKGYEDIYAKRNKRKGEPWFKKLFSRWFYKILERLSNTPVLADAGDFRLLDRKVVAALRQLRETQRYTKGLYNWVGFKKVSIEFDAEERLHGKTKWNFGSLMKLAIEGITSYTTAPLKISMYFGFLISLVAFIYMIYILIKTLIFGADTSGFPSLMIVMLFLGGCQLISIGILGEYIGRIFLETKGRPLYFIENVYKSKKQTSRQ</sequence>
<dbReference type="PANTHER" id="PTHR48090">
    <property type="entry name" value="UNDECAPRENYL-PHOSPHATE 4-DEOXY-4-FORMAMIDO-L-ARABINOSE TRANSFERASE-RELATED"/>
    <property type="match status" value="1"/>
</dbReference>
<protein>
    <submittedName>
        <fullName evidence="3">Glycosyltransferase family 2 protein</fullName>
    </submittedName>
</protein>
<proteinExistence type="predicted"/>
<organism evidence="3 4">
    <name type="scientific">Enterococcus dongliensis</name>
    <dbReference type="NCBI Taxonomy" id="2559925"/>
    <lineage>
        <taxon>Bacteria</taxon>
        <taxon>Bacillati</taxon>
        <taxon>Bacillota</taxon>
        <taxon>Bacilli</taxon>
        <taxon>Lactobacillales</taxon>
        <taxon>Enterococcaceae</taxon>
        <taxon>Enterococcus</taxon>
    </lineage>
</organism>
<dbReference type="EMBL" id="JARPYR010000012">
    <property type="protein sequence ID" value="MDT2596865.1"/>
    <property type="molecule type" value="Genomic_DNA"/>
</dbReference>
<evidence type="ECO:0000259" key="2">
    <source>
        <dbReference type="Pfam" id="PF00535"/>
    </source>
</evidence>
<dbReference type="Pfam" id="PF00535">
    <property type="entry name" value="Glycos_transf_2"/>
    <property type="match status" value="1"/>
</dbReference>
<name>A0ABU3EPT6_9ENTE</name>
<dbReference type="SUPFAM" id="SSF53448">
    <property type="entry name" value="Nucleotide-diphospho-sugar transferases"/>
    <property type="match status" value="1"/>
</dbReference>
<dbReference type="Proteomes" id="UP001256547">
    <property type="component" value="Unassembled WGS sequence"/>
</dbReference>
<dbReference type="Gene3D" id="3.90.550.10">
    <property type="entry name" value="Spore Coat Polysaccharide Biosynthesis Protein SpsA, Chain A"/>
    <property type="match status" value="1"/>
</dbReference>
<feature type="transmembrane region" description="Helical" evidence="1">
    <location>
        <begin position="265"/>
        <end position="290"/>
    </location>
</feature>
<keyword evidence="4" id="KW-1185">Reference proteome</keyword>
<keyword evidence="1" id="KW-0812">Transmembrane</keyword>
<dbReference type="InterPro" id="IPR050256">
    <property type="entry name" value="Glycosyltransferase_2"/>
</dbReference>
<reference evidence="3 4" key="1">
    <citation type="submission" date="2023-03" db="EMBL/GenBank/DDBJ databases">
        <authorList>
            <person name="Shen W."/>
            <person name="Cai J."/>
        </authorList>
    </citation>
    <scope>NUCLEOTIDE SEQUENCE [LARGE SCALE GENOMIC DNA]</scope>
    <source>
        <strain evidence="3 4">P72-2</strain>
    </source>
</reference>
<comment type="caution">
    <text evidence="3">The sequence shown here is derived from an EMBL/GenBank/DDBJ whole genome shotgun (WGS) entry which is preliminary data.</text>
</comment>
<gene>
    <name evidence="3" type="ORF">P7D39_07605</name>
</gene>
<dbReference type="PANTHER" id="PTHR48090:SF8">
    <property type="entry name" value="GLYCOSYLTRANSFERASE CSBB-RELATED"/>
    <property type="match status" value="1"/>
</dbReference>
<evidence type="ECO:0000313" key="3">
    <source>
        <dbReference type="EMBL" id="MDT2596865.1"/>
    </source>
</evidence>
<dbReference type="InterPro" id="IPR001173">
    <property type="entry name" value="Glyco_trans_2-like"/>
</dbReference>
<feature type="transmembrane region" description="Helical" evidence="1">
    <location>
        <begin position="232"/>
        <end position="253"/>
    </location>
</feature>
<keyword evidence="1" id="KW-0472">Membrane</keyword>
<accession>A0ABU3EPT6</accession>
<evidence type="ECO:0000256" key="1">
    <source>
        <dbReference type="SAM" id="Phobius"/>
    </source>
</evidence>
<evidence type="ECO:0000313" key="4">
    <source>
        <dbReference type="Proteomes" id="UP001256547"/>
    </source>
</evidence>
<feature type="domain" description="Glycosyltransferase 2-like" evidence="2">
    <location>
        <begin position="8"/>
        <end position="169"/>
    </location>
</feature>